<proteinExistence type="predicted"/>
<organism evidence="2">
    <name type="scientific">Rodentolepis nana</name>
    <name type="common">Dwarf tapeworm</name>
    <name type="synonym">Hymenolepis nana</name>
    <dbReference type="NCBI Taxonomy" id="102285"/>
    <lineage>
        <taxon>Eukaryota</taxon>
        <taxon>Metazoa</taxon>
        <taxon>Spiralia</taxon>
        <taxon>Lophotrochozoa</taxon>
        <taxon>Platyhelminthes</taxon>
        <taxon>Cestoda</taxon>
        <taxon>Eucestoda</taxon>
        <taxon>Cyclophyllidea</taxon>
        <taxon>Hymenolepididae</taxon>
        <taxon>Rodentolepis</taxon>
    </lineage>
</organism>
<dbReference type="SUPFAM" id="SSF52047">
    <property type="entry name" value="RNI-like"/>
    <property type="match status" value="1"/>
</dbReference>
<name>A0A0R3T460_RODNA</name>
<evidence type="ECO:0000313" key="2">
    <source>
        <dbReference type="WBParaSite" id="HNAJ_0000183801-mRNA-1"/>
    </source>
</evidence>
<dbReference type="PANTHER" id="PTHR14224:SF37">
    <property type="entry name" value="LEUCINE-RICH REPEAT-CONTAINING PROTEIN 14"/>
    <property type="match status" value="1"/>
</dbReference>
<keyword evidence="1" id="KW-0677">Repeat</keyword>
<dbReference type="PANTHER" id="PTHR14224">
    <property type="entry name" value="SIMILAR TO PREFERENTIALLY EXPRESSED ANTIGEN IN MELANOMA-LIKE 3"/>
    <property type="match status" value="1"/>
</dbReference>
<protein>
    <submittedName>
        <fullName evidence="2">Uncharacterized protein</fullName>
    </submittedName>
</protein>
<dbReference type="InterPro" id="IPR050694">
    <property type="entry name" value="LRRC14/PRAME"/>
</dbReference>
<dbReference type="GO" id="GO:0005737">
    <property type="term" value="C:cytoplasm"/>
    <property type="evidence" value="ECO:0007669"/>
    <property type="project" value="TreeGrafter"/>
</dbReference>
<dbReference type="AlphaFoldDB" id="A0A0R3T460"/>
<dbReference type="InterPro" id="IPR032675">
    <property type="entry name" value="LRR_dom_sf"/>
</dbReference>
<dbReference type="Gene3D" id="3.80.10.10">
    <property type="entry name" value="Ribonuclease Inhibitor"/>
    <property type="match status" value="1"/>
</dbReference>
<dbReference type="STRING" id="102285.A0A0R3T460"/>
<evidence type="ECO:0000256" key="1">
    <source>
        <dbReference type="ARBA" id="ARBA00022737"/>
    </source>
</evidence>
<dbReference type="WBParaSite" id="HNAJ_0000183801-mRNA-1">
    <property type="protein sequence ID" value="HNAJ_0000183801-mRNA-1"/>
    <property type="gene ID" value="HNAJ_0000183801"/>
</dbReference>
<accession>A0A0R3T460</accession>
<sequence>LLLLDRRVSIELSRIPLLWMNPIRRGSENVRQQIRGSLQIAIQDARFDRYFSRISTIYNLHENEFCHEENFEQPLTICLDCNMSVDEVAFGLALQSMTPFRFSCNRLLMRRLPELQLPAFNLIRLLDPLSITQFELEDPELGSGSRGGLPSALGWLGSLRNLRACSLPACIPPPLNSSTLSTSSVPPNANSIAAANNPSQVACRLLNRSLISLRHIQRLSLARCYLQGQLQLLLGGLSQPLEYLNLQDCCLNADDIEFLAFNWRPLSGLYELNISRNNLARVPESTLAHLFWNTCFSHSGHLTCLSLAYTCLPFERLVWILRLLAREIKSSDVSKRTTPTNIQDYPISSDESDIELLSSRCTLRVLCIQNFIPPTHEISRGLLHLAITLPRLRLLQLYPAFYAFPGMLQMFRTAFSSNLRRQIIATALCTGAAYRVYSTWNTSFINRTQKNVLPFVLPVIACSHPRRFPLMANSFETENDSSIDDPNENEHHWRRVAKLDFLQNWIEEQIPLTFTRGLLDTINILDSNTILEFERLGAPSLLLRSSAQANFAFALLRTYFFLISASRRIEVLNIIIDGKNWAVETHLRLVLLPSPSREDRTLPPHKLRKVLESKARWIEFRVIFHLNKKGDISLVKITRINQRDSHEWSLSRTQMRRYVPVAQGFAIPLITLDSSKPDDIDLQLDHILSHLEVLFKKGSPVDIDLYSSLKKWENYVCNVLYEASKRNNRQISSNAKTRTSDHQVVIPLLTAFPCISGFFSFSQSVA</sequence>
<reference evidence="2" key="1">
    <citation type="submission" date="2017-02" db="UniProtKB">
        <authorList>
            <consortium name="WormBaseParasite"/>
        </authorList>
    </citation>
    <scope>IDENTIFICATION</scope>
</reference>